<evidence type="ECO:0000256" key="7">
    <source>
        <dbReference type="ARBA" id="ARBA00023125"/>
    </source>
</evidence>
<dbReference type="Pfam" id="PF23561">
    <property type="entry name" value="zf-C2H2_15"/>
    <property type="match status" value="1"/>
</dbReference>
<dbReference type="PANTHER" id="PTHR45718">
    <property type="entry name" value="TRANSCRIPTIONAL ACTIVATOR CUBITUS INTERRUPTUS"/>
    <property type="match status" value="1"/>
</dbReference>
<dbReference type="PANTHER" id="PTHR45718:SF8">
    <property type="entry name" value="GLIS FAMILY ZINC FINGER 2"/>
    <property type="match status" value="1"/>
</dbReference>
<name>A0A7J5Y2T4_DISMA</name>
<feature type="domain" description="C2H2-type" evidence="10">
    <location>
        <begin position="323"/>
        <end position="352"/>
    </location>
</feature>
<dbReference type="PROSITE" id="PS00028">
    <property type="entry name" value="ZINC_FINGER_C2H2_1"/>
    <property type="match status" value="2"/>
</dbReference>
<dbReference type="OrthoDB" id="3214149at2759"/>
<evidence type="ECO:0000256" key="3">
    <source>
        <dbReference type="ARBA" id="ARBA00022723"/>
    </source>
</evidence>
<evidence type="ECO:0000256" key="6">
    <source>
        <dbReference type="ARBA" id="ARBA00022833"/>
    </source>
</evidence>
<evidence type="ECO:0000256" key="4">
    <source>
        <dbReference type="ARBA" id="ARBA00022737"/>
    </source>
</evidence>
<dbReference type="EMBL" id="JAAKFY010000018">
    <property type="protein sequence ID" value="KAF3843331.1"/>
    <property type="molecule type" value="Genomic_DNA"/>
</dbReference>
<dbReference type="InterPro" id="IPR041643">
    <property type="entry name" value="Znf_ZIC"/>
</dbReference>
<dbReference type="InterPro" id="IPR013087">
    <property type="entry name" value="Znf_C2H2_type"/>
</dbReference>
<keyword evidence="3" id="KW-0479">Metal-binding</keyword>
<keyword evidence="12" id="KW-1185">Reference proteome</keyword>
<evidence type="ECO:0000256" key="9">
    <source>
        <dbReference type="PROSITE-ProRule" id="PRU00042"/>
    </source>
</evidence>
<organism evidence="11 12">
    <name type="scientific">Dissostichus mawsoni</name>
    <name type="common">Antarctic cod</name>
    <dbReference type="NCBI Taxonomy" id="36200"/>
    <lineage>
        <taxon>Eukaryota</taxon>
        <taxon>Metazoa</taxon>
        <taxon>Chordata</taxon>
        <taxon>Craniata</taxon>
        <taxon>Vertebrata</taxon>
        <taxon>Euteleostomi</taxon>
        <taxon>Actinopterygii</taxon>
        <taxon>Neopterygii</taxon>
        <taxon>Teleostei</taxon>
        <taxon>Neoteleostei</taxon>
        <taxon>Acanthomorphata</taxon>
        <taxon>Eupercaria</taxon>
        <taxon>Perciformes</taxon>
        <taxon>Notothenioidei</taxon>
        <taxon>Nototheniidae</taxon>
        <taxon>Dissostichus</taxon>
    </lineage>
</organism>
<evidence type="ECO:0000256" key="5">
    <source>
        <dbReference type="ARBA" id="ARBA00022771"/>
    </source>
</evidence>
<dbReference type="InterPro" id="IPR056436">
    <property type="entry name" value="Znf-C2H2_ZIC1-5/GLI1-3-like"/>
</dbReference>
<keyword evidence="4" id="KW-0677">Repeat</keyword>
<dbReference type="GO" id="GO:0005634">
    <property type="term" value="C:nucleus"/>
    <property type="evidence" value="ECO:0007669"/>
    <property type="project" value="UniProtKB-SubCell"/>
</dbReference>
<evidence type="ECO:0000313" key="11">
    <source>
        <dbReference type="EMBL" id="KAF3843331.1"/>
    </source>
</evidence>
<keyword evidence="6" id="KW-0862">Zinc</keyword>
<reference evidence="11 12" key="1">
    <citation type="submission" date="2020-03" db="EMBL/GenBank/DDBJ databases">
        <title>Dissostichus mawsoni Genome sequencing and assembly.</title>
        <authorList>
            <person name="Park H."/>
        </authorList>
    </citation>
    <scope>NUCLEOTIDE SEQUENCE [LARGE SCALE GENOMIC DNA]</scope>
    <source>
        <strain evidence="11">DM0001</strain>
        <tissue evidence="11">Muscle</tissue>
    </source>
</reference>
<keyword evidence="5 9" id="KW-0863">Zinc-finger</keyword>
<evidence type="ECO:0000259" key="10">
    <source>
        <dbReference type="PROSITE" id="PS50157"/>
    </source>
</evidence>
<dbReference type="PROSITE" id="PS50157">
    <property type="entry name" value="ZINC_FINGER_C2H2_2"/>
    <property type="match status" value="3"/>
</dbReference>
<dbReference type="FunFam" id="3.30.160.60:FF:000035">
    <property type="entry name" value="Zinc finger protein ZIC 1"/>
    <property type="match status" value="1"/>
</dbReference>
<dbReference type="GO" id="GO:0000981">
    <property type="term" value="F:DNA-binding transcription factor activity, RNA polymerase II-specific"/>
    <property type="evidence" value="ECO:0007669"/>
    <property type="project" value="TreeGrafter"/>
</dbReference>
<dbReference type="InterPro" id="IPR043359">
    <property type="entry name" value="GLI-like"/>
</dbReference>
<dbReference type="FunFam" id="3.30.160.60:FF:000041">
    <property type="entry name" value="Zinc finger protein ZIC 1"/>
    <property type="match status" value="1"/>
</dbReference>
<dbReference type="Gene3D" id="3.30.160.60">
    <property type="entry name" value="Classic Zinc Finger"/>
    <property type="match status" value="3"/>
</dbReference>
<dbReference type="AlphaFoldDB" id="A0A7J5Y2T4"/>
<sequence>MEPPLNKRNPAIRLADLAATQPHPHQNMTGFPGLGGHHPLSHHAHLHPGELGNDPGVALTPFGPEHMAQTNALKLSPSQHIQSHHEAQTAASFTSAQTTVGFPVAHPHSGYSSSRDFILRRELSASAMHALGDQHSSASSPHHHGMFISPTGAYGHAESGAHSLFTGLHDQGSPGAHHHHALNGQMRLGIPGDIYGRPEHFGHRPDHYGPSSLHSYNSMNLNVNIASAPHGAAGAFLRYMRQPIKQELICKWIDQEQSQKKPCSKTYSTMHELVNHVTVEHVGGPEQSSHVCFWEECPREGKAFKAKYKLINHIRVHTGEKPFPCPFPGCGKVFARSENLKIHKRTHTGEKPFKCEFEGCDRKFANSSDRKKHSHVHTSDKPYYCKVRGCDKSYTPELSAEAHEGALQVPTAPFHQRPLHFLHKPSRRLSFSKLRDAQEPLCEPLPSGHQPQRVVRVPGERGTQPPPHPLQRCANSWAEGGGAGSGEAGRMLAGQPGSRGGLLSQLLSPCPCLLRIEDHLTPFNPVLPEIQIRTNKEAVKCTQWVEKHRPHLWNDCSVTNEDVHMEMLGKLHLIALELPDHHHGNEPTSVP</sequence>
<comment type="similarity">
    <text evidence="2">Belongs to the GLI C2H2-type zinc-finger protein family.</text>
</comment>
<evidence type="ECO:0000256" key="2">
    <source>
        <dbReference type="ARBA" id="ARBA00010831"/>
    </source>
</evidence>
<keyword evidence="7" id="KW-0238">DNA-binding</keyword>
<dbReference type="GO" id="GO:0008270">
    <property type="term" value="F:zinc ion binding"/>
    <property type="evidence" value="ECO:0007669"/>
    <property type="project" value="UniProtKB-KW"/>
</dbReference>
<dbReference type="Pfam" id="PF00096">
    <property type="entry name" value="zf-C2H2"/>
    <property type="match status" value="1"/>
</dbReference>
<evidence type="ECO:0000256" key="8">
    <source>
        <dbReference type="ARBA" id="ARBA00023242"/>
    </source>
</evidence>
<protein>
    <recommendedName>
        <fullName evidence="10">C2H2-type domain-containing protein</fullName>
    </recommendedName>
</protein>
<dbReference type="SMART" id="SM00355">
    <property type="entry name" value="ZnF_C2H2"/>
    <property type="match status" value="4"/>
</dbReference>
<dbReference type="GO" id="GO:0000978">
    <property type="term" value="F:RNA polymerase II cis-regulatory region sequence-specific DNA binding"/>
    <property type="evidence" value="ECO:0007669"/>
    <property type="project" value="TreeGrafter"/>
</dbReference>
<proteinExistence type="inferred from homology"/>
<dbReference type="Proteomes" id="UP000518266">
    <property type="component" value="Unassembled WGS sequence"/>
</dbReference>
<evidence type="ECO:0000313" key="12">
    <source>
        <dbReference type="Proteomes" id="UP000518266"/>
    </source>
</evidence>
<dbReference type="InterPro" id="IPR036236">
    <property type="entry name" value="Znf_C2H2_sf"/>
</dbReference>
<gene>
    <name evidence="11" type="ORF">F7725_002180</name>
</gene>
<accession>A0A7J5Y2T4</accession>
<dbReference type="SUPFAM" id="SSF57667">
    <property type="entry name" value="beta-beta-alpha zinc fingers"/>
    <property type="match status" value="2"/>
</dbReference>
<comment type="subcellular location">
    <subcellularLocation>
        <location evidence="1">Nucleus</location>
    </subcellularLocation>
</comment>
<feature type="domain" description="C2H2-type" evidence="10">
    <location>
        <begin position="353"/>
        <end position="382"/>
    </location>
</feature>
<dbReference type="Pfam" id="PF18366">
    <property type="entry name" value="zf_ZIC"/>
    <property type="match status" value="1"/>
</dbReference>
<evidence type="ECO:0000256" key="1">
    <source>
        <dbReference type="ARBA" id="ARBA00004123"/>
    </source>
</evidence>
<comment type="caution">
    <text evidence="11">The sequence shown here is derived from an EMBL/GenBank/DDBJ whole genome shotgun (WGS) entry which is preliminary data.</text>
</comment>
<dbReference type="FunFam" id="3.30.160.60:FF:001330">
    <property type="entry name" value="Zinc finger protein ZIC 4"/>
    <property type="match status" value="1"/>
</dbReference>
<keyword evidence="8" id="KW-0539">Nucleus</keyword>
<feature type="domain" description="C2H2-type" evidence="10">
    <location>
        <begin position="295"/>
        <end position="322"/>
    </location>
</feature>